<evidence type="ECO:0000259" key="1">
    <source>
        <dbReference type="PROSITE" id="PS51782"/>
    </source>
</evidence>
<dbReference type="Gene3D" id="3.10.350.10">
    <property type="entry name" value="LysM domain"/>
    <property type="match status" value="1"/>
</dbReference>
<protein>
    <submittedName>
        <fullName evidence="2">LysM domain-containing protein</fullName>
    </submittedName>
</protein>
<evidence type="ECO:0000313" key="3">
    <source>
        <dbReference type="Proteomes" id="UP000198806"/>
    </source>
</evidence>
<dbReference type="InterPro" id="IPR036779">
    <property type="entry name" value="LysM_dom_sf"/>
</dbReference>
<reference evidence="2 3" key="1">
    <citation type="submission" date="2016-10" db="EMBL/GenBank/DDBJ databases">
        <authorList>
            <person name="de Groot N.N."/>
        </authorList>
    </citation>
    <scope>NUCLEOTIDE SEQUENCE [LARGE SCALE GENOMIC DNA]</scope>
    <source>
        <strain evidence="2 3">DSM 1283</strain>
    </source>
</reference>
<dbReference type="PROSITE" id="PS51782">
    <property type="entry name" value="LYSM"/>
    <property type="match status" value="1"/>
</dbReference>
<dbReference type="Pfam" id="PF01476">
    <property type="entry name" value="LysM"/>
    <property type="match status" value="1"/>
</dbReference>
<dbReference type="EMBL" id="FOWD01000001">
    <property type="protein sequence ID" value="SFN77067.1"/>
    <property type="molecule type" value="Genomic_DNA"/>
</dbReference>
<organism evidence="2 3">
    <name type="scientific">Anaerocolumna aminovalerica</name>
    <dbReference type="NCBI Taxonomy" id="1527"/>
    <lineage>
        <taxon>Bacteria</taxon>
        <taxon>Bacillati</taxon>
        <taxon>Bacillota</taxon>
        <taxon>Clostridia</taxon>
        <taxon>Lachnospirales</taxon>
        <taxon>Lachnospiraceae</taxon>
        <taxon>Anaerocolumna</taxon>
    </lineage>
</organism>
<sequence>MNHMYRTRTIQRSSFQTKLALMFEKNPTMILLGALIFTVILLSLFTISTQVIAEKSPTKEKLVTSVRIKEGDSLWSIAERYMTEEYSDIYTYINEIKRSNGLTSDVIHEGAYIIVPYYAGTMEVAQNP</sequence>
<feature type="domain" description="LysM" evidence="1">
    <location>
        <begin position="64"/>
        <end position="115"/>
    </location>
</feature>
<dbReference type="SUPFAM" id="SSF54106">
    <property type="entry name" value="LysM domain"/>
    <property type="match status" value="1"/>
</dbReference>
<name>A0A1I5BQY8_9FIRM</name>
<gene>
    <name evidence="2" type="ORF">SAMN04489757_101158</name>
</gene>
<evidence type="ECO:0000313" key="2">
    <source>
        <dbReference type="EMBL" id="SFN77067.1"/>
    </source>
</evidence>
<dbReference type="InterPro" id="IPR018392">
    <property type="entry name" value="LysM"/>
</dbReference>
<proteinExistence type="predicted"/>
<accession>A0A1I5BQY8</accession>
<dbReference type="Proteomes" id="UP000198806">
    <property type="component" value="Unassembled WGS sequence"/>
</dbReference>
<dbReference type="AlphaFoldDB" id="A0A1I5BQY8"/>
<dbReference type="CDD" id="cd00118">
    <property type="entry name" value="LysM"/>
    <property type="match status" value="1"/>
</dbReference>
<keyword evidence="3" id="KW-1185">Reference proteome</keyword>
<dbReference type="STRING" id="1527.SAMN04489757_101158"/>
<dbReference type="RefSeq" id="WP_170847843.1">
    <property type="nucleotide sequence ID" value="NZ_BAABFM010000003.1"/>
</dbReference>
<dbReference type="SMART" id="SM00257">
    <property type="entry name" value="LysM"/>
    <property type="match status" value="1"/>
</dbReference>